<comment type="caution">
    <text evidence="3">The sequence shown here is derived from an EMBL/GenBank/DDBJ whole genome shotgun (WGS) entry which is preliminary data.</text>
</comment>
<feature type="region of interest" description="Disordered" evidence="1">
    <location>
        <begin position="82"/>
        <end position="326"/>
    </location>
</feature>
<organism evidence="3 4">
    <name type="scientific">Phytophthora nicotianae P1976</name>
    <dbReference type="NCBI Taxonomy" id="1317066"/>
    <lineage>
        <taxon>Eukaryota</taxon>
        <taxon>Sar</taxon>
        <taxon>Stramenopiles</taxon>
        <taxon>Oomycota</taxon>
        <taxon>Peronosporomycetes</taxon>
        <taxon>Peronosporales</taxon>
        <taxon>Peronosporaceae</taxon>
        <taxon>Phytophthora</taxon>
    </lineage>
</organism>
<evidence type="ECO:0000256" key="1">
    <source>
        <dbReference type="SAM" id="MobiDB-lite"/>
    </source>
</evidence>
<accession>A0A080ZGU5</accession>
<dbReference type="PANTHER" id="PTHR46599">
    <property type="entry name" value="PIGGYBAC TRANSPOSABLE ELEMENT-DERIVED PROTEIN 4"/>
    <property type="match status" value="1"/>
</dbReference>
<proteinExistence type="predicted"/>
<feature type="compositionally biased region" description="Basic and acidic residues" evidence="1">
    <location>
        <begin position="23"/>
        <end position="55"/>
    </location>
</feature>
<protein>
    <recommendedName>
        <fullName evidence="2">PiggyBac transposable element-derived protein domain-containing protein</fullName>
    </recommendedName>
</protein>
<feature type="compositionally biased region" description="Basic and acidic residues" evidence="1">
    <location>
        <begin position="289"/>
        <end position="299"/>
    </location>
</feature>
<feature type="compositionally biased region" description="Polar residues" evidence="1">
    <location>
        <begin position="208"/>
        <end position="223"/>
    </location>
</feature>
<reference evidence="3 4" key="1">
    <citation type="submission" date="2013-11" db="EMBL/GenBank/DDBJ databases">
        <title>The Genome Sequence of Phytophthora parasitica P1976.</title>
        <authorList>
            <consortium name="The Broad Institute Genomics Platform"/>
            <person name="Russ C."/>
            <person name="Tyler B."/>
            <person name="Panabieres F."/>
            <person name="Shan W."/>
            <person name="Tripathy S."/>
            <person name="Grunwald N."/>
            <person name="Machado M."/>
            <person name="Johnson C.S."/>
            <person name="Walker B."/>
            <person name="Young S."/>
            <person name="Zeng Q."/>
            <person name="Gargeya S."/>
            <person name="Fitzgerald M."/>
            <person name="Haas B."/>
            <person name="Abouelleil A."/>
            <person name="Allen A.W."/>
            <person name="Alvarado L."/>
            <person name="Arachchi H.M."/>
            <person name="Berlin A.M."/>
            <person name="Chapman S.B."/>
            <person name="Gainer-Dewar J."/>
            <person name="Goldberg J."/>
            <person name="Griggs A."/>
            <person name="Gujja S."/>
            <person name="Hansen M."/>
            <person name="Howarth C."/>
            <person name="Imamovic A."/>
            <person name="Ireland A."/>
            <person name="Larimer J."/>
            <person name="McCowan C."/>
            <person name="Murphy C."/>
            <person name="Pearson M."/>
            <person name="Poon T.W."/>
            <person name="Priest M."/>
            <person name="Roberts A."/>
            <person name="Saif S."/>
            <person name="Shea T."/>
            <person name="Sisk P."/>
            <person name="Sykes S."/>
            <person name="Wortman J."/>
            <person name="Nusbaum C."/>
            <person name="Birren B."/>
        </authorList>
    </citation>
    <scope>NUCLEOTIDE SEQUENCE [LARGE SCALE GENOMIC DNA]</scope>
    <source>
        <strain evidence="3 4">P1976</strain>
    </source>
</reference>
<feature type="compositionally biased region" description="Basic and acidic residues" evidence="1">
    <location>
        <begin position="1"/>
        <end position="15"/>
    </location>
</feature>
<evidence type="ECO:0000259" key="2">
    <source>
        <dbReference type="Pfam" id="PF13843"/>
    </source>
</evidence>
<feature type="compositionally biased region" description="Low complexity" evidence="1">
    <location>
        <begin position="143"/>
        <end position="155"/>
    </location>
</feature>
<dbReference type="Proteomes" id="UP000028582">
    <property type="component" value="Unassembled WGS sequence"/>
</dbReference>
<feature type="compositionally biased region" description="Polar residues" evidence="1">
    <location>
        <begin position="232"/>
        <end position="247"/>
    </location>
</feature>
<dbReference type="EMBL" id="ANJA01003138">
    <property type="protein sequence ID" value="ETO65856.1"/>
    <property type="molecule type" value="Genomic_DNA"/>
</dbReference>
<feature type="region of interest" description="Disordered" evidence="1">
    <location>
        <begin position="348"/>
        <end position="392"/>
    </location>
</feature>
<dbReference type="Pfam" id="PF13843">
    <property type="entry name" value="DDE_Tnp_1_7"/>
    <property type="match status" value="1"/>
</dbReference>
<dbReference type="InterPro" id="IPR029526">
    <property type="entry name" value="PGBD"/>
</dbReference>
<dbReference type="OrthoDB" id="124317at2759"/>
<dbReference type="AlphaFoldDB" id="A0A080ZGU5"/>
<evidence type="ECO:0000313" key="3">
    <source>
        <dbReference type="EMBL" id="ETO65856.1"/>
    </source>
</evidence>
<dbReference type="PANTHER" id="PTHR46599:SF3">
    <property type="entry name" value="PIGGYBAC TRANSPOSABLE ELEMENT-DERIVED PROTEIN 4"/>
    <property type="match status" value="1"/>
</dbReference>
<sequence length="708" mass="79040">MAKGPRKETRSEHQRFLTGLQERSVEERERLQKEHKAYLAGERDQDVSFDREPVPTRRPALHRPPPLGKDFAYLQAQKRLISQQHRAVAAKTVAGSGRKAPVARKTKEQDEDYVPDEEEDLTPPRKKQKGARSTEAKKKVVKKTAVAKTKKTTAGTKKDAPKKPRNSTNAKAKEKEAKTAAAVKRCLASAAAEVEGAAAHKAARERLNNQASKSTDAANTTDDIASALTGRMATTHQSESVDQQAEASDQPEVGTDPPSPSPVLHDQSPTSQEQDDTTFQRDTSTEDLLEIREPPDERAQPNAPVAELPEDESISTGTTGSGFLDSDYEDTAAEICFLDDYDELERARSETTGVNTADESSLLSDSEAESNHDDDADPNDQDCAETLADSHPPRAWNVLPKHDLVDFAKDLNNMAEMRASGWTLDAAEFPPDERYPNLYSGPYGPTDEVIALADSPLKLFLFFMPKGFWKKVATESHRYFLQNLTTRVDRMFDKQKTSNKKSKEEFMDKVSKKPEIKPYEILHVLGLLLARMLNPQRRRFRDHWSKTAVGAVARGTFNDYIPRHRFEHIMTNLHFTNNADAQAVTDRAWKVRSAIQTLQDTFPRGYKTPPVISFDEGIIPSRNRNNPTRQYLKAKPHKWGTKMFLTCCADTAYCMRLEVYCGSAQNTHEIGNVPENQLSADPNTGPSAVIRNLEAVLPAAQTMCTILS</sequence>
<feature type="compositionally biased region" description="Acidic residues" evidence="1">
    <location>
        <begin position="109"/>
        <end position="121"/>
    </location>
</feature>
<feature type="region of interest" description="Disordered" evidence="1">
    <location>
        <begin position="1"/>
        <end position="70"/>
    </location>
</feature>
<gene>
    <name evidence="3" type="ORF">F444_16882</name>
</gene>
<feature type="domain" description="PiggyBac transposable element-derived protein" evidence="2">
    <location>
        <begin position="455"/>
        <end position="669"/>
    </location>
</feature>
<feature type="compositionally biased region" description="Low complexity" evidence="1">
    <location>
        <begin position="179"/>
        <end position="200"/>
    </location>
</feature>
<name>A0A080ZGU5_PHYNI</name>
<feature type="compositionally biased region" description="Acidic residues" evidence="1">
    <location>
        <begin position="366"/>
        <end position="383"/>
    </location>
</feature>
<evidence type="ECO:0000313" key="4">
    <source>
        <dbReference type="Proteomes" id="UP000028582"/>
    </source>
</evidence>